<dbReference type="EMBL" id="KQ947409">
    <property type="protein sequence ID" value="KUJ20527.1"/>
    <property type="molecule type" value="Genomic_DNA"/>
</dbReference>
<dbReference type="PANTHER" id="PTHR31668:SF4">
    <property type="entry name" value="TRANSCRIPTIONAL ACTIVATOR PROTEIN DAL81"/>
    <property type="match status" value="1"/>
</dbReference>
<feature type="domain" description="Zn(2)-C6 fungal-type" evidence="3">
    <location>
        <begin position="16"/>
        <end position="46"/>
    </location>
</feature>
<dbReference type="Proteomes" id="UP000070700">
    <property type="component" value="Unassembled WGS sequence"/>
</dbReference>
<dbReference type="InterPro" id="IPR036864">
    <property type="entry name" value="Zn2-C6_fun-type_DNA-bd_sf"/>
</dbReference>
<dbReference type="SUPFAM" id="SSF57701">
    <property type="entry name" value="Zn2/Cys6 DNA-binding domain"/>
    <property type="match status" value="1"/>
</dbReference>
<dbReference type="PROSITE" id="PS50048">
    <property type="entry name" value="ZN2_CY6_FUNGAL_2"/>
    <property type="match status" value="1"/>
</dbReference>
<sequence length="412" mass="45285">MPQTSAPANKPVKHRACDECRTRKLACSKDPDGCERCRRENIVCHYSEQKPMGRPRKRQFIETTREEPTNNANIDIDVSALPLVADDLEGYNDSNVAEPYFTNTQSSYGLRPEPTSEQLMSKLDNGRTIWHFGDGDIMNGPHINFGNIDFGPPDGPLPSLDSAPQLTTSNASVSDSEQSTPQALPLGPCSCLPSMYLSLSALQTLPTDIVVALKTVRSAAATAASCIWCAQCGAIVLDNPNPPIESFQNTMLLGTILPIIANSYQKLLKMVDDETDAAEAAGETKTFRFQDYGGLCGKQKTVEHTMACLDKELMFNAVEMPAHQWRTTVRALLRVDIYGHEQDGFRHKGLKDLVGEMELRQRTRHDMLDAHVAAGNMEYGSFGQKLCLGEQTHGCLQILKMAKVAIDALVIA</sequence>
<evidence type="ECO:0000313" key="4">
    <source>
        <dbReference type="EMBL" id="KUJ20527.1"/>
    </source>
</evidence>
<keyword evidence="5" id="KW-1185">Reference proteome</keyword>
<dbReference type="PANTHER" id="PTHR31668">
    <property type="entry name" value="GLUCOSE TRANSPORT TRANSCRIPTION REGULATOR RGT1-RELATED-RELATED"/>
    <property type="match status" value="1"/>
</dbReference>
<dbReference type="InterPro" id="IPR050797">
    <property type="entry name" value="Carb_Metab_Trans_Reg"/>
</dbReference>
<dbReference type="AlphaFoldDB" id="A0A194XL75"/>
<evidence type="ECO:0000256" key="2">
    <source>
        <dbReference type="SAM" id="MobiDB-lite"/>
    </source>
</evidence>
<dbReference type="SMART" id="SM00066">
    <property type="entry name" value="GAL4"/>
    <property type="match status" value="1"/>
</dbReference>
<evidence type="ECO:0000259" key="3">
    <source>
        <dbReference type="PROSITE" id="PS50048"/>
    </source>
</evidence>
<dbReference type="CDD" id="cd00067">
    <property type="entry name" value="GAL4"/>
    <property type="match status" value="1"/>
</dbReference>
<keyword evidence="1" id="KW-0539">Nucleus</keyword>
<dbReference type="Pfam" id="PF00172">
    <property type="entry name" value="Zn_clus"/>
    <property type="match status" value="1"/>
</dbReference>
<dbReference type="InParanoid" id="A0A194XL75"/>
<dbReference type="GO" id="GO:0000981">
    <property type="term" value="F:DNA-binding transcription factor activity, RNA polymerase II-specific"/>
    <property type="evidence" value="ECO:0007669"/>
    <property type="project" value="InterPro"/>
</dbReference>
<evidence type="ECO:0000256" key="1">
    <source>
        <dbReference type="ARBA" id="ARBA00023242"/>
    </source>
</evidence>
<accession>A0A194XL75</accession>
<gene>
    <name evidence="4" type="ORF">LY89DRAFT_579338</name>
</gene>
<dbReference type="OrthoDB" id="3498215at2759"/>
<dbReference type="Gene3D" id="4.10.240.10">
    <property type="entry name" value="Zn(2)-C6 fungal-type DNA-binding domain"/>
    <property type="match status" value="1"/>
</dbReference>
<dbReference type="RefSeq" id="XP_018074882.1">
    <property type="nucleotide sequence ID" value="XM_018208998.1"/>
</dbReference>
<dbReference type="GO" id="GO:0001080">
    <property type="term" value="P:nitrogen catabolite activation of transcription from RNA polymerase II promoter"/>
    <property type="evidence" value="ECO:0007669"/>
    <property type="project" value="TreeGrafter"/>
</dbReference>
<dbReference type="KEGG" id="psco:LY89DRAFT_579338"/>
<feature type="compositionally biased region" description="Polar residues" evidence="2">
    <location>
        <begin position="162"/>
        <end position="182"/>
    </location>
</feature>
<proteinExistence type="predicted"/>
<dbReference type="GO" id="GO:0005634">
    <property type="term" value="C:nucleus"/>
    <property type="evidence" value="ECO:0007669"/>
    <property type="project" value="TreeGrafter"/>
</dbReference>
<name>A0A194XL75_MOLSC</name>
<protein>
    <recommendedName>
        <fullName evidence="3">Zn(2)-C6 fungal-type domain-containing protein</fullName>
    </recommendedName>
</protein>
<dbReference type="InterPro" id="IPR001138">
    <property type="entry name" value="Zn2Cys6_DnaBD"/>
</dbReference>
<reference evidence="4 5" key="1">
    <citation type="submission" date="2015-10" db="EMBL/GenBank/DDBJ databases">
        <title>Full genome of DAOMC 229536 Phialocephala scopiformis, a fungal endophyte of spruce producing the potent anti-insectan compound rugulosin.</title>
        <authorList>
            <consortium name="DOE Joint Genome Institute"/>
            <person name="Walker A.K."/>
            <person name="Frasz S.L."/>
            <person name="Seifert K.A."/>
            <person name="Miller J.D."/>
            <person name="Mondo S.J."/>
            <person name="Labutti K."/>
            <person name="Lipzen A."/>
            <person name="Dockter R."/>
            <person name="Kennedy M."/>
            <person name="Grigoriev I.V."/>
            <person name="Spatafora J.W."/>
        </authorList>
    </citation>
    <scope>NUCLEOTIDE SEQUENCE [LARGE SCALE GENOMIC DNA]</scope>
    <source>
        <strain evidence="4 5">CBS 120377</strain>
    </source>
</reference>
<feature type="region of interest" description="Disordered" evidence="2">
    <location>
        <begin position="148"/>
        <end position="183"/>
    </location>
</feature>
<evidence type="ECO:0000313" key="5">
    <source>
        <dbReference type="Proteomes" id="UP000070700"/>
    </source>
</evidence>
<dbReference type="GeneID" id="28818724"/>
<dbReference type="PROSITE" id="PS00463">
    <property type="entry name" value="ZN2_CY6_FUNGAL_1"/>
    <property type="match status" value="1"/>
</dbReference>
<dbReference type="GO" id="GO:0008270">
    <property type="term" value="F:zinc ion binding"/>
    <property type="evidence" value="ECO:0007669"/>
    <property type="project" value="InterPro"/>
</dbReference>
<organism evidence="4 5">
    <name type="scientific">Mollisia scopiformis</name>
    <name type="common">Conifer needle endophyte fungus</name>
    <name type="synonym">Phialocephala scopiformis</name>
    <dbReference type="NCBI Taxonomy" id="149040"/>
    <lineage>
        <taxon>Eukaryota</taxon>
        <taxon>Fungi</taxon>
        <taxon>Dikarya</taxon>
        <taxon>Ascomycota</taxon>
        <taxon>Pezizomycotina</taxon>
        <taxon>Leotiomycetes</taxon>
        <taxon>Helotiales</taxon>
        <taxon>Mollisiaceae</taxon>
        <taxon>Mollisia</taxon>
    </lineage>
</organism>